<dbReference type="Pfam" id="PF03943">
    <property type="entry name" value="TAP_C"/>
    <property type="match status" value="1"/>
</dbReference>
<dbReference type="InterPro" id="IPR057125">
    <property type="entry name" value="NXF1/2/3/5-like_LRR"/>
</dbReference>
<accession>A0A6A7BUB3</accession>
<dbReference type="PROSITE" id="PS51281">
    <property type="entry name" value="TAP_C"/>
    <property type="match status" value="1"/>
</dbReference>
<dbReference type="Gene3D" id="1.10.8.10">
    <property type="entry name" value="DNA helicase RuvA subunit, C-terminal domain"/>
    <property type="match status" value="1"/>
</dbReference>
<dbReference type="SUPFAM" id="SSF46934">
    <property type="entry name" value="UBA-like"/>
    <property type="match status" value="1"/>
</dbReference>
<dbReference type="Pfam" id="PF24048">
    <property type="entry name" value="LRR_NXF1-5"/>
    <property type="match status" value="1"/>
</dbReference>
<dbReference type="InterPro" id="IPR030217">
    <property type="entry name" value="NXF_fam"/>
</dbReference>
<evidence type="ECO:0000313" key="3">
    <source>
        <dbReference type="Proteomes" id="UP000799421"/>
    </source>
</evidence>
<dbReference type="AlphaFoldDB" id="A0A6A7BUB3"/>
<dbReference type="Gene3D" id="3.80.10.10">
    <property type="entry name" value="Ribonuclease Inhibitor"/>
    <property type="match status" value="1"/>
</dbReference>
<dbReference type="OrthoDB" id="25872at2759"/>
<dbReference type="GO" id="GO:0016973">
    <property type="term" value="P:poly(A)+ mRNA export from nucleus"/>
    <property type="evidence" value="ECO:0007669"/>
    <property type="project" value="TreeGrafter"/>
</dbReference>
<gene>
    <name evidence="2" type="ORF">K470DRAFT_236618</name>
</gene>
<organism evidence="2 3">
    <name type="scientific">Piedraia hortae CBS 480.64</name>
    <dbReference type="NCBI Taxonomy" id="1314780"/>
    <lineage>
        <taxon>Eukaryota</taxon>
        <taxon>Fungi</taxon>
        <taxon>Dikarya</taxon>
        <taxon>Ascomycota</taxon>
        <taxon>Pezizomycotina</taxon>
        <taxon>Dothideomycetes</taxon>
        <taxon>Dothideomycetidae</taxon>
        <taxon>Capnodiales</taxon>
        <taxon>Piedraiaceae</taxon>
        <taxon>Piedraia</taxon>
    </lineage>
</organism>
<dbReference type="PANTHER" id="PTHR10662">
    <property type="entry name" value="NUCLEAR RNA EXPORT FACTOR"/>
    <property type="match status" value="1"/>
</dbReference>
<protein>
    <recommendedName>
        <fullName evidence="1">TAP-C domain-containing protein</fullName>
    </recommendedName>
</protein>
<reference evidence="2" key="1">
    <citation type="journal article" date="2020" name="Stud. Mycol.">
        <title>101 Dothideomycetes genomes: a test case for predicting lifestyles and emergence of pathogens.</title>
        <authorList>
            <person name="Haridas S."/>
            <person name="Albert R."/>
            <person name="Binder M."/>
            <person name="Bloem J."/>
            <person name="Labutti K."/>
            <person name="Salamov A."/>
            <person name="Andreopoulos B."/>
            <person name="Baker S."/>
            <person name="Barry K."/>
            <person name="Bills G."/>
            <person name="Bluhm B."/>
            <person name="Cannon C."/>
            <person name="Castanera R."/>
            <person name="Culley D."/>
            <person name="Daum C."/>
            <person name="Ezra D."/>
            <person name="Gonzalez J."/>
            <person name="Henrissat B."/>
            <person name="Kuo A."/>
            <person name="Liang C."/>
            <person name="Lipzen A."/>
            <person name="Lutzoni F."/>
            <person name="Magnuson J."/>
            <person name="Mondo S."/>
            <person name="Nolan M."/>
            <person name="Ohm R."/>
            <person name="Pangilinan J."/>
            <person name="Park H.-J."/>
            <person name="Ramirez L."/>
            <person name="Alfaro M."/>
            <person name="Sun H."/>
            <person name="Tritt A."/>
            <person name="Yoshinaga Y."/>
            <person name="Zwiers L.-H."/>
            <person name="Turgeon B."/>
            <person name="Goodwin S."/>
            <person name="Spatafora J."/>
            <person name="Crous P."/>
            <person name="Grigoriev I."/>
        </authorList>
    </citation>
    <scope>NUCLEOTIDE SEQUENCE</scope>
    <source>
        <strain evidence="2">CBS 480.64</strain>
    </source>
</reference>
<dbReference type="GO" id="GO:0003723">
    <property type="term" value="F:RNA binding"/>
    <property type="evidence" value="ECO:0007669"/>
    <property type="project" value="TreeGrafter"/>
</dbReference>
<dbReference type="InterPro" id="IPR005637">
    <property type="entry name" value="TAP_C_dom"/>
</dbReference>
<dbReference type="PANTHER" id="PTHR10662:SF22">
    <property type="entry name" value="NUCLEAR RNA EXPORT FACTOR 1"/>
    <property type="match status" value="1"/>
</dbReference>
<dbReference type="InterPro" id="IPR032675">
    <property type="entry name" value="LRR_dom_sf"/>
</dbReference>
<dbReference type="GO" id="GO:0005634">
    <property type="term" value="C:nucleus"/>
    <property type="evidence" value="ECO:0007669"/>
    <property type="project" value="InterPro"/>
</dbReference>
<evidence type="ECO:0000313" key="2">
    <source>
        <dbReference type="EMBL" id="KAF2858319.1"/>
    </source>
</evidence>
<evidence type="ECO:0000259" key="1">
    <source>
        <dbReference type="PROSITE" id="PS51281"/>
    </source>
</evidence>
<name>A0A6A7BUB3_9PEZI</name>
<dbReference type="EMBL" id="MU006012">
    <property type="protein sequence ID" value="KAF2858319.1"/>
    <property type="molecule type" value="Genomic_DNA"/>
</dbReference>
<dbReference type="Proteomes" id="UP000799421">
    <property type="component" value="Unassembled WGS sequence"/>
</dbReference>
<dbReference type="SMART" id="SM00804">
    <property type="entry name" value="TAP_C"/>
    <property type="match status" value="1"/>
</dbReference>
<dbReference type="SUPFAM" id="SSF52058">
    <property type="entry name" value="L domain-like"/>
    <property type="match status" value="1"/>
</dbReference>
<feature type="domain" description="TAP-C" evidence="1">
    <location>
        <begin position="265"/>
        <end position="317"/>
    </location>
</feature>
<proteinExistence type="predicted"/>
<keyword evidence="3" id="KW-1185">Reference proteome</keyword>
<dbReference type="InterPro" id="IPR009060">
    <property type="entry name" value="UBA-like_sf"/>
</dbReference>
<sequence length="317" mass="36015">MENTPPGSNWIELKVTLCKQQGTSDGAIPSLIRWMEREVCMDSGANLRVKKTRKTGPNEICIVVEPQATKAFLNLNDRQWSGSKIILQPQPTQQPLSPAEKKKAILRRILDRRYDVTTKYLDLSSLKQDTDLQTHGAFSSPSSANEFFPAMMRVLQQALESRPDEAITSVSLSNNGLETLSPVTTLARTLPNLLNLDLSNNKFQVMSSLFLWRSSFPNLEQLILTGNPLEWRDPGYYKRAIAYCPKLQLLNGLPLRGQDGKFLAMPPHEILAFFVRRSGLLPRYARVCLEKANWNLREAWGLFERERGKLGREAFLR</sequence>